<dbReference type="EMBL" id="CP071249">
    <property type="protein sequence ID" value="UUF06226.1"/>
    <property type="molecule type" value="Genomic_DNA"/>
</dbReference>
<keyword evidence="3" id="KW-1185">Reference proteome</keyword>
<accession>A0ABY5JHQ1</accession>
<name>A0ABY5JHQ1_9FIRM</name>
<organism evidence="2 3">
    <name type="scientific">Turicibacter bilis</name>
    <dbReference type="NCBI Taxonomy" id="2735723"/>
    <lineage>
        <taxon>Bacteria</taxon>
        <taxon>Bacillati</taxon>
        <taxon>Bacillota</taxon>
        <taxon>Erysipelotrichia</taxon>
        <taxon>Erysipelotrichales</taxon>
        <taxon>Turicibacteraceae</taxon>
        <taxon>Turicibacter</taxon>
    </lineage>
</organism>
<sequence length="197" mass="22717">MSVEFNKLRYFYDYYKFHVLAIILLLYFVINITHGLLFRKDIILNIGLVNVNLSDQASLVISDNFITTLTIDDAKVQLYDNLYIKNNPTQEEYEITYASHLKLLATINAQQLDIVIMDDSSLNYFSENDFLYSLDELSSNSSLQNHLLTIDDTSSVIEITNSPLMSKFNFNGNLYLGIIKNCSNKDTVLTFLNYLYP</sequence>
<evidence type="ECO:0000313" key="2">
    <source>
        <dbReference type="EMBL" id="UUF06226.1"/>
    </source>
</evidence>
<feature type="transmembrane region" description="Helical" evidence="1">
    <location>
        <begin position="17"/>
        <end position="38"/>
    </location>
</feature>
<dbReference type="RefSeq" id="WP_055305899.1">
    <property type="nucleotide sequence ID" value="NZ_CP071249.1"/>
</dbReference>
<evidence type="ECO:0008006" key="4">
    <source>
        <dbReference type="Google" id="ProtNLM"/>
    </source>
</evidence>
<evidence type="ECO:0000256" key="1">
    <source>
        <dbReference type="SAM" id="Phobius"/>
    </source>
</evidence>
<keyword evidence="1" id="KW-0812">Transmembrane</keyword>
<keyword evidence="1" id="KW-1133">Transmembrane helix</keyword>
<evidence type="ECO:0000313" key="3">
    <source>
        <dbReference type="Proteomes" id="UP001058016"/>
    </source>
</evidence>
<dbReference type="Proteomes" id="UP001058016">
    <property type="component" value="Chromosome"/>
</dbReference>
<reference evidence="2 3" key="1">
    <citation type="submission" date="2021-03" db="EMBL/GenBank/DDBJ databases">
        <title>Comparative Genomics and Metabolomics in the genus Turicibacter.</title>
        <authorList>
            <person name="Maki J."/>
            <person name="Looft T."/>
        </authorList>
    </citation>
    <scope>NUCLEOTIDE SEQUENCE [LARGE SCALE GENOMIC DNA]</scope>
    <source>
        <strain evidence="2 3">MMM721</strain>
    </source>
</reference>
<proteinExistence type="predicted"/>
<protein>
    <recommendedName>
        <fullName evidence="4">Solute-binding protein family 3/N-terminal domain-containing protein</fullName>
    </recommendedName>
</protein>
<keyword evidence="1" id="KW-0472">Membrane</keyword>
<gene>
    <name evidence="2" type="ORF">J0J69_01145</name>
</gene>